<dbReference type="OrthoDB" id="10364977at2759"/>
<name>A0A5A8DV52_CAFRO</name>
<evidence type="ECO:0000256" key="1">
    <source>
        <dbReference type="SAM" id="Coils"/>
    </source>
</evidence>
<accession>A0A5A8DV52</accession>
<comment type="caution">
    <text evidence="2">The sequence shown here is derived from an EMBL/GenBank/DDBJ whole genome shotgun (WGS) entry which is preliminary data.</text>
</comment>
<organism evidence="2 3">
    <name type="scientific">Cafeteria roenbergensis</name>
    <name type="common">Marine flagellate</name>
    <dbReference type="NCBI Taxonomy" id="33653"/>
    <lineage>
        <taxon>Eukaryota</taxon>
        <taxon>Sar</taxon>
        <taxon>Stramenopiles</taxon>
        <taxon>Bigyra</taxon>
        <taxon>Opalozoa</taxon>
        <taxon>Bicosoecida</taxon>
        <taxon>Cafeteriaceae</taxon>
        <taxon>Cafeteria</taxon>
    </lineage>
</organism>
<protein>
    <submittedName>
        <fullName evidence="2">Uncharacterized protein</fullName>
    </submittedName>
</protein>
<sequence>MSGALSIRRATPKEVLTRVPNAEEAIQFFQELRVADGLKSTGEHKDFYALLGQLGTASGNIKADAPIEVVLRKAEVALEETVDVDQLTKWHRLGHLRGVAGKAATNLAEPSTMKTVRNLAKHLLEEAEEQEKKAKREAEEQEALRSQMLKTLAIVDSSISAIPSDSLSEAAATMHKYTPDKAAELDAEAGLTALAKTKACEAFADRICNIMRSEHGVGPALEAAGLNPEMMSFAAQAVKEPRWLLWEGSPNRLDLARWLALDIAALALTGEGGPLNGRCVFGPRGVGKSSLLVAGCVAAGVFSRIKSLPAAGRPVVPVYVDMLLATWLYELCAADSEHAWLKPSSPLPCLLDRALQLAGHRPRVEADPDLSRWKLYPWFANPQQVCEFLEANKLNMLLVMDEADEPYKKFGNIIARELDQLRGRSPQMIYYVSGSAAAMRDILFNPDRVNTGVYDVEKFWSKKNHDEKLVPLAPLEPLSSLEDHAKAIVAAGSAFSNFYSDATRFLANSTVAEERARFGKTVLRAGSVLRALLGQPGAHSEKPPLGLDKMQRDIIATQHGRQLSSVFAAHFKSVITGLCPETVLDQLVSPSVGFPALGLDIGKLSARLSEDSGEAVAAEALMPPLSILSDCGVLTLADAKWQPVSWTAVLSILLVDEGGCSLPFKARDDLSHATVDATSNGIS</sequence>
<gene>
    <name evidence="2" type="ORF">FNF27_07013</name>
</gene>
<dbReference type="Proteomes" id="UP000322899">
    <property type="component" value="Unassembled WGS sequence"/>
</dbReference>
<proteinExistence type="predicted"/>
<dbReference type="EMBL" id="VLTO01000071">
    <property type="protein sequence ID" value="KAA0169333.1"/>
    <property type="molecule type" value="Genomic_DNA"/>
</dbReference>
<reference evidence="2 3" key="1">
    <citation type="submission" date="2019-07" db="EMBL/GenBank/DDBJ databases">
        <title>Genomes of Cafeteria roenbergensis.</title>
        <authorList>
            <person name="Fischer M.G."/>
            <person name="Hackl T."/>
            <person name="Roman M."/>
        </authorList>
    </citation>
    <scope>NUCLEOTIDE SEQUENCE [LARGE SCALE GENOMIC DNA]</scope>
    <source>
        <strain evidence="2 3">E4-10P</strain>
    </source>
</reference>
<dbReference type="AlphaFoldDB" id="A0A5A8DV52"/>
<evidence type="ECO:0000313" key="3">
    <source>
        <dbReference type="Proteomes" id="UP000322899"/>
    </source>
</evidence>
<keyword evidence="1" id="KW-0175">Coiled coil</keyword>
<feature type="coiled-coil region" evidence="1">
    <location>
        <begin position="113"/>
        <end position="147"/>
    </location>
</feature>
<evidence type="ECO:0000313" key="2">
    <source>
        <dbReference type="EMBL" id="KAA0169333.1"/>
    </source>
</evidence>